<evidence type="ECO:0000256" key="7">
    <source>
        <dbReference type="SAM" id="MobiDB-lite"/>
    </source>
</evidence>
<evidence type="ECO:0000256" key="4">
    <source>
        <dbReference type="ARBA" id="ARBA00022737"/>
    </source>
</evidence>
<dbReference type="PANTHER" id="PTHR11129">
    <property type="entry name" value="PROTEIN FARNESYLTRANSFERASE ALPHA SUBUNIT/RAB GERANYLGERANYL TRANSFERASE ALPHA SUBUNIT"/>
    <property type="match status" value="1"/>
</dbReference>
<comment type="function">
    <text evidence="6">Catalyzes the transfer of a geranyl-geranyl moiety from geranyl-geranyl pyrophosphate to cysteines occuring in specific C-terminal amino acid sequences.</text>
</comment>
<keyword evidence="3 6" id="KW-0808">Transferase</keyword>
<keyword evidence="2 6" id="KW-0637">Prenyltransferase</keyword>
<dbReference type="EC" id="2.5.1.60" evidence="6"/>
<evidence type="ECO:0000313" key="9">
    <source>
        <dbReference type="Proteomes" id="UP000006174"/>
    </source>
</evidence>
<dbReference type="GO" id="GO:0097354">
    <property type="term" value="P:prenylation"/>
    <property type="evidence" value="ECO:0007669"/>
    <property type="project" value="UniProtKB-UniRule"/>
</dbReference>
<protein>
    <recommendedName>
        <fullName evidence="6">Geranylgeranyl transferase type-2 subunit alpha</fullName>
        <ecNumber evidence="6">2.5.1.60</ecNumber>
    </recommendedName>
    <alternativeName>
        <fullName evidence="6">Geranylgeranyl transferase type II subunit alpha</fullName>
    </alternativeName>
</protein>
<evidence type="ECO:0000256" key="1">
    <source>
        <dbReference type="ARBA" id="ARBA00006734"/>
    </source>
</evidence>
<dbReference type="EMBL" id="CAGI01000147">
    <property type="protein sequence ID" value="CCF49683.1"/>
    <property type="molecule type" value="Genomic_DNA"/>
</dbReference>
<dbReference type="PROSITE" id="PS51147">
    <property type="entry name" value="PFTA"/>
    <property type="match status" value="5"/>
</dbReference>
<sequence>MHGVKRQPKSATTSEAKAARKAKESSKLAAYLEIERTFFTHKSSSRKDQTALEHTTKLLTLNPELYTVWNYRREILLSLFASPIEQAAEGQKEDVFASLREPTQHTEGGEKKVDAVEEEEKKHRNRNLLEDDLTLTEHALRAHPKVYWIWNHRMWCLTQYPPPPAEGGGEGWVWERELKLVEKMLDYDPRNFHGWNGRRAIVQHLALSILSSHSSTSWSVVASQLSFPSLLSRPEIVGEEGGTKEILLKLAERELSYALRKIESNFSNFSAWHQRTQLLPHVWAAKNLGVKEVDAKLDAEFELVKQAIYTDPSDQSVWFYHRWLLDLLLSPPSPAEEKEEEKEGRKERRAKVIKEEIGVIEELLELEPESKWCAVSLAHLYTILAGLEGKEGGEKEGGWKGKAKGLLERLMELDPDREARYRDLLDGKAHF</sequence>
<name>I2FRZ0_USTHO</name>
<dbReference type="eggNOG" id="KOG0529">
    <property type="taxonomic scope" value="Eukaryota"/>
</dbReference>
<evidence type="ECO:0000256" key="3">
    <source>
        <dbReference type="ARBA" id="ARBA00022679"/>
    </source>
</evidence>
<dbReference type="Gene3D" id="1.25.40.120">
    <property type="entry name" value="Protein prenylyltransferase"/>
    <property type="match status" value="1"/>
</dbReference>
<reference evidence="8 9" key="1">
    <citation type="journal article" date="2012" name="Plant Cell">
        <title>Genome comparison of barley and maize smut fungi reveals targeted loss of RNA silencing components and species-specific presence of transposable elements.</title>
        <authorList>
            <person name="Laurie J.D."/>
            <person name="Ali S."/>
            <person name="Linning R."/>
            <person name="Mannhaupt G."/>
            <person name="Wong P."/>
            <person name="Gueldener U."/>
            <person name="Muensterkoetter M."/>
            <person name="Moore R."/>
            <person name="Kahmann R."/>
            <person name="Bakkeren G."/>
            <person name="Schirawski J."/>
        </authorList>
    </citation>
    <scope>NUCLEOTIDE SEQUENCE [LARGE SCALE GENOMIC DNA]</scope>
    <source>
        <strain evidence="9">Uh4875-4</strain>
    </source>
</reference>
<dbReference type="PANTHER" id="PTHR11129:SF2">
    <property type="entry name" value="GERANYLGERANYL TRANSFERASE TYPE-2 SUBUNIT ALPHA"/>
    <property type="match status" value="1"/>
</dbReference>
<dbReference type="InterPro" id="IPR002088">
    <property type="entry name" value="Prenyl_trans_a"/>
</dbReference>
<dbReference type="SUPFAM" id="SSF48439">
    <property type="entry name" value="Protein prenylyltransferase"/>
    <property type="match status" value="1"/>
</dbReference>
<dbReference type="Pfam" id="PF01239">
    <property type="entry name" value="PPTA"/>
    <property type="match status" value="5"/>
</dbReference>
<organism evidence="8 9">
    <name type="scientific">Ustilago hordei</name>
    <name type="common">Barley covered smut fungus</name>
    <dbReference type="NCBI Taxonomy" id="120017"/>
    <lineage>
        <taxon>Eukaryota</taxon>
        <taxon>Fungi</taxon>
        <taxon>Dikarya</taxon>
        <taxon>Basidiomycota</taxon>
        <taxon>Ustilaginomycotina</taxon>
        <taxon>Ustilaginomycetes</taxon>
        <taxon>Ustilaginales</taxon>
        <taxon>Ustilaginaceae</taxon>
        <taxon>Ustilago</taxon>
    </lineage>
</organism>
<dbReference type="GO" id="GO:0004663">
    <property type="term" value="F:Rab geranylgeranyltransferase activity"/>
    <property type="evidence" value="ECO:0007669"/>
    <property type="project" value="UniProtKB-UniRule"/>
</dbReference>
<evidence type="ECO:0000313" key="8">
    <source>
        <dbReference type="EMBL" id="CCF49683.1"/>
    </source>
</evidence>
<keyword evidence="9" id="KW-1185">Reference proteome</keyword>
<proteinExistence type="inferred from homology"/>
<dbReference type="HOGENOM" id="CLU_031996_0_0_1"/>
<dbReference type="STRING" id="1128400.I2FRZ0"/>
<comment type="similarity">
    <text evidence="1 6">Belongs to the protein prenyltransferase subunit alpha family.</text>
</comment>
<feature type="region of interest" description="Disordered" evidence="7">
    <location>
        <begin position="1"/>
        <end position="24"/>
    </location>
</feature>
<evidence type="ECO:0000256" key="6">
    <source>
        <dbReference type="RuleBase" id="RU367120"/>
    </source>
</evidence>
<dbReference type="OMA" id="KSYWIWK"/>
<keyword evidence="4" id="KW-0677">Repeat</keyword>
<dbReference type="GO" id="GO:0005968">
    <property type="term" value="C:Rab-protein geranylgeranyltransferase complex"/>
    <property type="evidence" value="ECO:0007669"/>
    <property type="project" value="TreeGrafter"/>
</dbReference>
<comment type="caution">
    <text evidence="8">The sequence shown here is derived from an EMBL/GenBank/DDBJ whole genome shotgun (WGS) entry which is preliminary data.</text>
</comment>
<dbReference type="AlphaFoldDB" id="I2FRZ0"/>
<comment type="catalytic activity">
    <reaction evidence="5 6">
        <text>geranylgeranyl diphosphate + L-cysteinyl-[protein] = S-geranylgeranyl-L-cysteinyl-[protein] + diphosphate</text>
        <dbReference type="Rhea" id="RHEA:21240"/>
        <dbReference type="Rhea" id="RHEA-COMP:10131"/>
        <dbReference type="Rhea" id="RHEA-COMP:11537"/>
        <dbReference type="ChEBI" id="CHEBI:29950"/>
        <dbReference type="ChEBI" id="CHEBI:33019"/>
        <dbReference type="ChEBI" id="CHEBI:57533"/>
        <dbReference type="ChEBI" id="CHEBI:86021"/>
        <dbReference type="EC" id="2.5.1.60"/>
    </reaction>
</comment>
<accession>I2FRZ0</accession>
<dbReference type="Proteomes" id="UP000006174">
    <property type="component" value="Unassembled WGS sequence"/>
</dbReference>
<evidence type="ECO:0000256" key="2">
    <source>
        <dbReference type="ARBA" id="ARBA00022602"/>
    </source>
</evidence>
<evidence type="ECO:0000256" key="5">
    <source>
        <dbReference type="ARBA" id="ARBA00047658"/>
    </source>
</evidence>
<gene>
    <name evidence="8" type="ORF">UHOR_03202</name>
</gene>